<feature type="region of interest" description="Disordered" evidence="2">
    <location>
        <begin position="281"/>
        <end position="341"/>
    </location>
</feature>
<dbReference type="Pfam" id="PF09814">
    <property type="entry name" value="HECT_2"/>
    <property type="match status" value="1"/>
</dbReference>
<dbReference type="AlphaFoldDB" id="A0A7S0JVU1"/>
<feature type="coiled-coil region" evidence="1">
    <location>
        <begin position="4"/>
        <end position="31"/>
    </location>
</feature>
<name>A0A7S0JVU1_CAFRO</name>
<feature type="compositionally biased region" description="Low complexity" evidence="2">
    <location>
        <begin position="281"/>
        <end position="291"/>
    </location>
</feature>
<feature type="compositionally biased region" description="Pro residues" evidence="2">
    <location>
        <begin position="318"/>
        <end position="341"/>
    </location>
</feature>
<feature type="compositionally biased region" description="Low complexity" evidence="2">
    <location>
        <begin position="77"/>
        <end position="102"/>
    </location>
</feature>
<proteinExistence type="predicted"/>
<feature type="region of interest" description="Disordered" evidence="2">
    <location>
        <begin position="77"/>
        <end position="106"/>
    </location>
</feature>
<reference evidence="3" key="1">
    <citation type="submission" date="2021-01" db="EMBL/GenBank/DDBJ databases">
        <authorList>
            <person name="Corre E."/>
            <person name="Pelletier E."/>
            <person name="Niang G."/>
            <person name="Scheremetjew M."/>
            <person name="Finn R."/>
            <person name="Kale V."/>
            <person name="Holt S."/>
            <person name="Cochrane G."/>
            <person name="Meng A."/>
            <person name="Brown T."/>
            <person name="Cohen L."/>
        </authorList>
    </citation>
    <scope>NUCLEOTIDE SEQUENCE</scope>
    <source>
        <strain evidence="3">E4-10</strain>
    </source>
</reference>
<gene>
    <name evidence="3" type="ORF">CROE0942_LOCUS7254</name>
</gene>
<protein>
    <submittedName>
        <fullName evidence="3">Uncharacterized protein</fullName>
    </submittedName>
</protein>
<organism evidence="3">
    <name type="scientific">Cafeteria roenbergensis</name>
    <name type="common">Marine flagellate</name>
    <dbReference type="NCBI Taxonomy" id="33653"/>
    <lineage>
        <taxon>Eukaryota</taxon>
        <taxon>Sar</taxon>
        <taxon>Stramenopiles</taxon>
        <taxon>Bigyra</taxon>
        <taxon>Opalozoa</taxon>
        <taxon>Bicosoecida</taxon>
        <taxon>Cafeteriaceae</taxon>
        <taxon>Cafeteria</taxon>
    </lineage>
</organism>
<feature type="compositionally biased region" description="Low complexity" evidence="2">
    <location>
        <begin position="298"/>
        <end position="317"/>
    </location>
</feature>
<evidence type="ECO:0000256" key="2">
    <source>
        <dbReference type="SAM" id="MobiDB-lite"/>
    </source>
</evidence>
<dbReference type="EMBL" id="HBET01010514">
    <property type="protein sequence ID" value="CAD8562877.1"/>
    <property type="molecule type" value="Transcribed_RNA"/>
</dbReference>
<evidence type="ECO:0000256" key="1">
    <source>
        <dbReference type="SAM" id="Coils"/>
    </source>
</evidence>
<dbReference type="InterPro" id="IPR019193">
    <property type="entry name" value="UBQ-conj_enz_E2-bd_prot"/>
</dbReference>
<sequence>MPKTQDLAAAMAKLREQLAEAEAARSRATAQAALAKTAVKRATDFLATATAKRDASSKALDESAARAAAALQQAALEAEPPAAARPAAAAAVGDPDAQPVAADTPPVLSHSGCSVDSGTAARLRCAVHPTADGGFAVKCGWSLRAGGVVSGSRAGVVQRDWRPSEGDWVGLFLLSEPAAEAVARAGDTAAQGAAAAAALTVPGRDPARDHWALEWASGDTSGAAAMTLPMALRERLADRPPRVVVAYVTSLDAVAGCAAPLELTGMGPSADGRARAALPADAPLSPAADSPADPPLGPAAAAAPAQAFAAAAPAPAATAPPPPPVAEPPSSPAAAPSPAPAGPVPPLRLPALCSVTRLLPGVSRLSVACPLPPLPEGRAAPAYPRPALHASATHVTVVAFVPSDGRGGGCGEVRGRHGHWTLHRATVALPTRVDVGSMSWHWVPPSEALWGTVVATFRLEIPGSVRCRQRHPELCHAGPSECASLEAQGLACRRCGAQLLRPGVRFSPAPSSLWSGEDFLCHPSHARQADPALGAAAGAGRAPHGLVAPASVVVAGSDVGAGSVRASASKAGAAMCGRCRAPVGRIVCSAEVRDAFLRQESCVAALAAAAALSGAAPAGRQAALSLELDKHRLSAPGGGGPMQHHSLETYLAQAAALAAAEGRGARWLVAVGPPASAASRCVGVSVGSASLQLGACPPDEAACAGRPPLATLRSAVGRVCGRLPASLRSVPRSAVVLRFREWAKGGTGPLAWAAGRGEAGPRAAAAEVLQVTAGELSALTAGLRAGALVLGSSGLAAPGASEGCGYEAWVPLPPAW</sequence>
<evidence type="ECO:0000313" key="3">
    <source>
        <dbReference type="EMBL" id="CAD8562877.1"/>
    </source>
</evidence>
<keyword evidence="1" id="KW-0175">Coiled coil</keyword>
<accession>A0A7S0JVU1</accession>